<feature type="region of interest" description="Disordered" evidence="1">
    <location>
        <begin position="1"/>
        <end position="126"/>
    </location>
</feature>
<gene>
    <name evidence="2" type="ORF">CBR_g41792</name>
</gene>
<protein>
    <submittedName>
        <fullName evidence="2">Uncharacterized protein</fullName>
    </submittedName>
</protein>
<reference evidence="2 3" key="1">
    <citation type="journal article" date="2018" name="Cell">
        <title>The Chara Genome: Secondary Complexity and Implications for Plant Terrestrialization.</title>
        <authorList>
            <person name="Nishiyama T."/>
            <person name="Sakayama H."/>
            <person name="Vries J.D."/>
            <person name="Buschmann H."/>
            <person name="Saint-Marcoux D."/>
            <person name="Ullrich K.K."/>
            <person name="Haas F.B."/>
            <person name="Vanderstraeten L."/>
            <person name="Becker D."/>
            <person name="Lang D."/>
            <person name="Vosolsobe S."/>
            <person name="Rombauts S."/>
            <person name="Wilhelmsson P.K.I."/>
            <person name="Janitza P."/>
            <person name="Kern R."/>
            <person name="Heyl A."/>
            <person name="Rumpler F."/>
            <person name="Villalobos L.I.A.C."/>
            <person name="Clay J.M."/>
            <person name="Skokan R."/>
            <person name="Toyoda A."/>
            <person name="Suzuki Y."/>
            <person name="Kagoshima H."/>
            <person name="Schijlen E."/>
            <person name="Tajeshwar N."/>
            <person name="Catarino B."/>
            <person name="Hetherington A.J."/>
            <person name="Saltykova A."/>
            <person name="Bonnot C."/>
            <person name="Breuninger H."/>
            <person name="Symeonidi A."/>
            <person name="Radhakrishnan G.V."/>
            <person name="Van Nieuwerburgh F."/>
            <person name="Deforce D."/>
            <person name="Chang C."/>
            <person name="Karol K.G."/>
            <person name="Hedrich R."/>
            <person name="Ulvskov P."/>
            <person name="Glockner G."/>
            <person name="Delwiche C.F."/>
            <person name="Petrasek J."/>
            <person name="Van de Peer Y."/>
            <person name="Friml J."/>
            <person name="Beilby M."/>
            <person name="Dolan L."/>
            <person name="Kohara Y."/>
            <person name="Sugano S."/>
            <person name="Fujiyama A."/>
            <person name="Delaux P.-M."/>
            <person name="Quint M."/>
            <person name="TheiBen G."/>
            <person name="Hagemann M."/>
            <person name="Harholt J."/>
            <person name="Dunand C."/>
            <person name="Zachgo S."/>
            <person name="Langdale J."/>
            <person name="Maumus F."/>
            <person name="Straeten D.V.D."/>
            <person name="Gould S.B."/>
            <person name="Rensing S.A."/>
        </authorList>
    </citation>
    <scope>NUCLEOTIDE SEQUENCE [LARGE SCALE GENOMIC DNA]</scope>
    <source>
        <strain evidence="2 3">S276</strain>
    </source>
</reference>
<feature type="compositionally biased region" description="Acidic residues" evidence="1">
    <location>
        <begin position="61"/>
        <end position="126"/>
    </location>
</feature>
<dbReference type="Proteomes" id="UP000265515">
    <property type="component" value="Unassembled WGS sequence"/>
</dbReference>
<keyword evidence="3" id="KW-1185">Reference proteome</keyword>
<sequence length="260" mass="28799">MKSTQGAKGMTKPRSSGPARTVSSRGQPACSGGVVQRRQPPQSDVFPVAVGEDDTPHCGEGDEVEVYEDEGEYDEEGEGEEEAGDEEEEEEEDGEAGEGADDEEGVEEEEEPEDEEEGEEDSIEEEGCWLREFLESRPVRDDFKFFFWAVYVTTSLAYLHVKVSGSGIYSEIGEILFATHVTEKYLLGELWVVIKKKVVKCLLKGDKLMPMKMTIQNRKLLALNKIGCKVTASIFANISNACFINLNGLNVCRRSCGSIF</sequence>
<evidence type="ECO:0000313" key="2">
    <source>
        <dbReference type="EMBL" id="GBG86728.1"/>
    </source>
</evidence>
<dbReference type="Gramene" id="GBG86728">
    <property type="protein sequence ID" value="GBG86728"/>
    <property type="gene ID" value="CBR_g41792"/>
</dbReference>
<accession>A0A388LWM7</accession>
<comment type="caution">
    <text evidence="2">The sequence shown here is derived from an EMBL/GenBank/DDBJ whole genome shotgun (WGS) entry which is preliminary data.</text>
</comment>
<dbReference type="EMBL" id="BFEA01000576">
    <property type="protein sequence ID" value="GBG86728.1"/>
    <property type="molecule type" value="Genomic_DNA"/>
</dbReference>
<evidence type="ECO:0000313" key="3">
    <source>
        <dbReference type="Proteomes" id="UP000265515"/>
    </source>
</evidence>
<name>A0A388LWM7_CHABU</name>
<dbReference type="AlphaFoldDB" id="A0A388LWM7"/>
<organism evidence="2 3">
    <name type="scientific">Chara braunii</name>
    <name type="common">Braun's stonewort</name>
    <dbReference type="NCBI Taxonomy" id="69332"/>
    <lineage>
        <taxon>Eukaryota</taxon>
        <taxon>Viridiplantae</taxon>
        <taxon>Streptophyta</taxon>
        <taxon>Charophyceae</taxon>
        <taxon>Charales</taxon>
        <taxon>Characeae</taxon>
        <taxon>Chara</taxon>
    </lineage>
</organism>
<proteinExistence type="predicted"/>
<evidence type="ECO:0000256" key="1">
    <source>
        <dbReference type="SAM" id="MobiDB-lite"/>
    </source>
</evidence>